<evidence type="ECO:0000259" key="1">
    <source>
        <dbReference type="PROSITE" id="PS51186"/>
    </source>
</evidence>
<dbReference type="Proteomes" id="UP000673375">
    <property type="component" value="Unassembled WGS sequence"/>
</dbReference>
<accession>A0ABS4CF19</accession>
<protein>
    <submittedName>
        <fullName evidence="2">GNAT family N-acetyltransferase</fullName>
    </submittedName>
</protein>
<dbReference type="Pfam" id="PF00583">
    <property type="entry name" value="Acetyltransf_1"/>
    <property type="match status" value="1"/>
</dbReference>
<dbReference type="RefSeq" id="WP_209555808.1">
    <property type="nucleotide sequence ID" value="NZ_JAEDXU010000001.1"/>
</dbReference>
<dbReference type="CDD" id="cd04301">
    <property type="entry name" value="NAT_SF"/>
    <property type="match status" value="1"/>
</dbReference>
<dbReference type="PROSITE" id="PS51186">
    <property type="entry name" value="GNAT"/>
    <property type="match status" value="1"/>
</dbReference>
<sequence>MNIEKIEMSNITPELFNHFSRHQQVTHCWRYSDGQWKIEPVNFTEEWESEEHAQLCSHLKTTLKNGGIVLGAFSDNNQLKGFASVEGQLFGSHKQYLDLSAIHVSEDVRGQKIGRQLFLSAADFAEKQGAEKLYISSHSAVETQAFYSSLGCVDAVEPSTKHTDDEPFDRQLEYRLGEIG</sequence>
<dbReference type="SUPFAM" id="SSF55729">
    <property type="entry name" value="Acyl-CoA N-acyltransferases (Nat)"/>
    <property type="match status" value="1"/>
</dbReference>
<proteinExistence type="predicted"/>
<name>A0ABS4CF19_9ENTE</name>
<keyword evidence="3" id="KW-1185">Reference proteome</keyword>
<reference evidence="2 3" key="1">
    <citation type="submission" date="2020-12" db="EMBL/GenBank/DDBJ databases">
        <title>Vagococcus allomyrinae sp. nov. and Enterococcus lavae sp. nov., isolated from the larvae of Allomyrina dichotoma.</title>
        <authorList>
            <person name="Lee S.D."/>
        </authorList>
    </citation>
    <scope>NUCLEOTIDE SEQUENCE [LARGE SCALE GENOMIC DNA]</scope>
    <source>
        <strain evidence="2 3">BWM-S5</strain>
    </source>
</reference>
<evidence type="ECO:0000313" key="2">
    <source>
        <dbReference type="EMBL" id="MBP1045019.1"/>
    </source>
</evidence>
<dbReference type="Gene3D" id="3.40.630.30">
    <property type="match status" value="1"/>
</dbReference>
<comment type="caution">
    <text evidence="2">The sequence shown here is derived from an EMBL/GenBank/DDBJ whole genome shotgun (WGS) entry which is preliminary data.</text>
</comment>
<dbReference type="EMBL" id="JAEDXU010000001">
    <property type="protein sequence ID" value="MBP1045019.1"/>
    <property type="molecule type" value="Genomic_DNA"/>
</dbReference>
<dbReference type="InterPro" id="IPR016181">
    <property type="entry name" value="Acyl_CoA_acyltransferase"/>
</dbReference>
<evidence type="ECO:0000313" key="3">
    <source>
        <dbReference type="Proteomes" id="UP000673375"/>
    </source>
</evidence>
<dbReference type="InterPro" id="IPR000182">
    <property type="entry name" value="GNAT_dom"/>
</dbReference>
<feature type="domain" description="N-acetyltransferase" evidence="1">
    <location>
        <begin position="6"/>
        <end position="173"/>
    </location>
</feature>
<gene>
    <name evidence="2" type="ORF">I6N96_01915</name>
</gene>
<organism evidence="2 3">
    <name type="scientific">Enterococcus larvae</name>
    <dbReference type="NCBI Taxonomy" id="2794352"/>
    <lineage>
        <taxon>Bacteria</taxon>
        <taxon>Bacillati</taxon>
        <taxon>Bacillota</taxon>
        <taxon>Bacilli</taxon>
        <taxon>Lactobacillales</taxon>
        <taxon>Enterococcaceae</taxon>
        <taxon>Enterococcus</taxon>
    </lineage>
</organism>